<gene>
    <name evidence="7" type="ORF">SAMN03097708_03090</name>
</gene>
<evidence type="ECO:0000256" key="2">
    <source>
        <dbReference type="ARBA" id="ARBA00012438"/>
    </source>
</evidence>
<feature type="domain" description="Histidine kinase" evidence="6">
    <location>
        <begin position="20"/>
        <end position="229"/>
    </location>
</feature>
<dbReference type="InterPro" id="IPR050351">
    <property type="entry name" value="BphY/WalK/GraS-like"/>
</dbReference>
<evidence type="ECO:0000256" key="5">
    <source>
        <dbReference type="ARBA" id="ARBA00022777"/>
    </source>
</evidence>
<dbReference type="STRING" id="415747.SAMN03097708_03090"/>
<evidence type="ECO:0000256" key="4">
    <source>
        <dbReference type="ARBA" id="ARBA00022679"/>
    </source>
</evidence>
<dbReference type="CDD" id="cd00075">
    <property type="entry name" value="HATPase"/>
    <property type="match status" value="1"/>
</dbReference>
<keyword evidence="4" id="KW-0808">Transferase</keyword>
<protein>
    <recommendedName>
        <fullName evidence="2">histidine kinase</fullName>
        <ecNumber evidence="2">2.7.13.3</ecNumber>
    </recommendedName>
</protein>
<dbReference type="Pfam" id="PF02518">
    <property type="entry name" value="HATPase_c"/>
    <property type="match status" value="1"/>
</dbReference>
<dbReference type="SUPFAM" id="SSF47384">
    <property type="entry name" value="Homodimeric domain of signal transducing histidine kinase"/>
    <property type="match status" value="1"/>
</dbReference>
<dbReference type="InterPro" id="IPR003661">
    <property type="entry name" value="HisK_dim/P_dom"/>
</dbReference>
<dbReference type="InterPro" id="IPR004358">
    <property type="entry name" value="Sig_transdc_His_kin-like_C"/>
</dbReference>
<evidence type="ECO:0000313" key="8">
    <source>
        <dbReference type="Proteomes" id="UP000199648"/>
    </source>
</evidence>
<dbReference type="GO" id="GO:0000156">
    <property type="term" value="F:phosphorelay response regulator activity"/>
    <property type="evidence" value="ECO:0007669"/>
    <property type="project" value="TreeGrafter"/>
</dbReference>
<evidence type="ECO:0000313" key="7">
    <source>
        <dbReference type="EMBL" id="SCZ67100.1"/>
    </source>
</evidence>
<dbReference type="EMBL" id="FMWD01000013">
    <property type="protein sequence ID" value="SCZ67100.1"/>
    <property type="molecule type" value="Genomic_DNA"/>
</dbReference>
<keyword evidence="5 7" id="KW-0418">Kinase</keyword>
<dbReference type="Gene3D" id="3.30.565.10">
    <property type="entry name" value="Histidine kinase-like ATPase, C-terminal domain"/>
    <property type="match status" value="1"/>
</dbReference>
<dbReference type="SUPFAM" id="SSF55874">
    <property type="entry name" value="ATPase domain of HSP90 chaperone/DNA topoisomerase II/histidine kinase"/>
    <property type="match status" value="1"/>
</dbReference>
<dbReference type="GO" id="GO:0030295">
    <property type="term" value="F:protein kinase activator activity"/>
    <property type="evidence" value="ECO:0007669"/>
    <property type="project" value="TreeGrafter"/>
</dbReference>
<keyword evidence="3" id="KW-0597">Phosphoprotein</keyword>
<evidence type="ECO:0000256" key="3">
    <source>
        <dbReference type="ARBA" id="ARBA00022553"/>
    </source>
</evidence>
<evidence type="ECO:0000256" key="1">
    <source>
        <dbReference type="ARBA" id="ARBA00000085"/>
    </source>
</evidence>
<keyword evidence="8" id="KW-1185">Reference proteome</keyword>
<dbReference type="PANTHER" id="PTHR42878">
    <property type="entry name" value="TWO-COMPONENT HISTIDINE KINASE"/>
    <property type="match status" value="1"/>
</dbReference>
<dbReference type="PROSITE" id="PS50109">
    <property type="entry name" value="HIS_KIN"/>
    <property type="match status" value="1"/>
</dbReference>
<dbReference type="GO" id="GO:0007234">
    <property type="term" value="P:osmosensory signaling via phosphorelay pathway"/>
    <property type="evidence" value="ECO:0007669"/>
    <property type="project" value="TreeGrafter"/>
</dbReference>
<dbReference type="CDD" id="cd00082">
    <property type="entry name" value="HisKA"/>
    <property type="match status" value="1"/>
</dbReference>
<dbReference type="SMART" id="SM00388">
    <property type="entry name" value="HisKA"/>
    <property type="match status" value="1"/>
</dbReference>
<evidence type="ECO:0000259" key="6">
    <source>
        <dbReference type="PROSITE" id="PS50109"/>
    </source>
</evidence>
<dbReference type="InterPro" id="IPR005467">
    <property type="entry name" value="His_kinase_dom"/>
</dbReference>
<accession>A0A1G5QZV4</accession>
<dbReference type="AlphaFoldDB" id="A0A1G5QZV4"/>
<dbReference type="SMART" id="SM00387">
    <property type="entry name" value="HATPase_c"/>
    <property type="match status" value="1"/>
</dbReference>
<dbReference type="PANTHER" id="PTHR42878:SF15">
    <property type="entry name" value="BACTERIOPHYTOCHROME"/>
    <property type="match status" value="1"/>
</dbReference>
<sequence length="229" mass="25752">MRRTAELERMNTELEEFAYIASHDLKAPLRAVANLSLVVAEDAGDRLDDENRRLLWLMRDRVTAMDALIDGLLRYARIGREARHPCPTEWSRLLGELVANLELPEGFRVEWEPTMPPMVTDPLELRQVLQNLIANAAHHHDRPEQGHAWVGVTDCGDHWLLEVADDGPGIPEHMRGEIFSMFRTGGAPGHTGIGLAVVRKIILANGGRIEVDGNTPRGAVFRIEWPKVR</sequence>
<dbReference type="Pfam" id="PF00512">
    <property type="entry name" value="HisKA"/>
    <property type="match status" value="1"/>
</dbReference>
<dbReference type="EC" id="2.7.13.3" evidence="2"/>
<dbReference type="InterPro" id="IPR036097">
    <property type="entry name" value="HisK_dim/P_sf"/>
</dbReference>
<dbReference type="PRINTS" id="PR00344">
    <property type="entry name" value="BCTRLSENSOR"/>
</dbReference>
<reference evidence="7 8" key="1">
    <citation type="submission" date="2016-10" db="EMBL/GenBank/DDBJ databases">
        <authorList>
            <person name="de Groot N.N."/>
        </authorList>
    </citation>
    <scope>NUCLEOTIDE SEQUENCE [LARGE SCALE GENOMIC DNA]</scope>
    <source>
        <strain evidence="7 8">HLD2</strain>
    </source>
</reference>
<comment type="catalytic activity">
    <reaction evidence="1">
        <text>ATP + protein L-histidine = ADP + protein N-phospho-L-histidine.</text>
        <dbReference type="EC" id="2.7.13.3"/>
    </reaction>
</comment>
<dbReference type="OrthoDB" id="7051794at2"/>
<dbReference type="Proteomes" id="UP000199648">
    <property type="component" value="Unassembled WGS sequence"/>
</dbReference>
<dbReference type="GO" id="GO:0000155">
    <property type="term" value="F:phosphorelay sensor kinase activity"/>
    <property type="evidence" value="ECO:0007669"/>
    <property type="project" value="InterPro"/>
</dbReference>
<dbReference type="InterPro" id="IPR036890">
    <property type="entry name" value="HATPase_C_sf"/>
</dbReference>
<organism evidence="7 8">
    <name type="scientific">Thiohalomonas denitrificans</name>
    <dbReference type="NCBI Taxonomy" id="415747"/>
    <lineage>
        <taxon>Bacteria</taxon>
        <taxon>Pseudomonadati</taxon>
        <taxon>Pseudomonadota</taxon>
        <taxon>Gammaproteobacteria</taxon>
        <taxon>Thiohalomonadales</taxon>
        <taxon>Thiohalomonadaceae</taxon>
        <taxon>Thiohalomonas</taxon>
    </lineage>
</organism>
<proteinExistence type="predicted"/>
<name>A0A1G5QZV4_9GAMM</name>
<dbReference type="InterPro" id="IPR003594">
    <property type="entry name" value="HATPase_dom"/>
</dbReference>
<dbReference type="Gene3D" id="1.10.287.130">
    <property type="match status" value="1"/>
</dbReference>